<feature type="domain" description="Acyltransferase 3" evidence="2">
    <location>
        <begin position="21"/>
        <end position="357"/>
    </location>
</feature>
<organism evidence="3 4">
    <name type="scientific">Agromyces cerinus subsp. cerinus</name>
    <dbReference type="NCBI Taxonomy" id="232089"/>
    <lineage>
        <taxon>Bacteria</taxon>
        <taxon>Bacillati</taxon>
        <taxon>Actinomycetota</taxon>
        <taxon>Actinomycetes</taxon>
        <taxon>Micrococcales</taxon>
        <taxon>Microbacteriaceae</taxon>
        <taxon>Agromyces</taxon>
    </lineage>
</organism>
<evidence type="ECO:0000313" key="3">
    <source>
        <dbReference type="EMBL" id="SIN70905.1"/>
    </source>
</evidence>
<feature type="transmembrane region" description="Helical" evidence="1">
    <location>
        <begin position="111"/>
        <end position="135"/>
    </location>
</feature>
<feature type="transmembrane region" description="Helical" evidence="1">
    <location>
        <begin position="295"/>
        <end position="322"/>
    </location>
</feature>
<feature type="transmembrane region" description="Helical" evidence="1">
    <location>
        <begin position="334"/>
        <end position="355"/>
    </location>
</feature>
<feature type="transmembrane region" description="Helical" evidence="1">
    <location>
        <begin position="26"/>
        <end position="51"/>
    </location>
</feature>
<name>A0A1N6DJE0_9MICO</name>
<dbReference type="Proteomes" id="UP000184699">
    <property type="component" value="Unassembled WGS sequence"/>
</dbReference>
<feature type="transmembrane region" description="Helical" evidence="1">
    <location>
        <begin position="71"/>
        <end position="90"/>
    </location>
</feature>
<evidence type="ECO:0000256" key="1">
    <source>
        <dbReference type="SAM" id="Phobius"/>
    </source>
</evidence>
<keyword evidence="1" id="KW-1133">Transmembrane helix</keyword>
<dbReference type="EMBL" id="FSRJ01000001">
    <property type="protein sequence ID" value="SIN70905.1"/>
    <property type="molecule type" value="Genomic_DNA"/>
</dbReference>
<keyword evidence="3" id="KW-0012">Acyltransferase</keyword>
<feature type="transmembrane region" description="Helical" evidence="1">
    <location>
        <begin position="400"/>
        <end position="417"/>
    </location>
</feature>
<feature type="transmembrane region" description="Helical" evidence="1">
    <location>
        <begin position="176"/>
        <end position="192"/>
    </location>
</feature>
<accession>A0A1N6DJE0</accession>
<feature type="transmembrane region" description="Helical" evidence="1">
    <location>
        <begin position="229"/>
        <end position="250"/>
    </location>
</feature>
<feature type="transmembrane region" description="Helical" evidence="1">
    <location>
        <begin position="198"/>
        <end position="217"/>
    </location>
</feature>
<feature type="transmembrane region" description="Helical" evidence="1">
    <location>
        <begin position="262"/>
        <end position="283"/>
    </location>
</feature>
<dbReference type="InterPro" id="IPR002656">
    <property type="entry name" value="Acyl_transf_3_dom"/>
</dbReference>
<dbReference type="GO" id="GO:0016747">
    <property type="term" value="F:acyltransferase activity, transferring groups other than amino-acyl groups"/>
    <property type="evidence" value="ECO:0007669"/>
    <property type="project" value="InterPro"/>
</dbReference>
<dbReference type="AlphaFoldDB" id="A0A1N6DJE0"/>
<keyword evidence="4" id="KW-1185">Reference proteome</keyword>
<feature type="transmembrane region" description="Helical" evidence="1">
    <location>
        <begin position="376"/>
        <end position="394"/>
    </location>
</feature>
<proteinExistence type="predicted"/>
<sequence length="425" mass="45642">MSISLDSDVARAAIAKRDLVVDLARVACVLLVVVIHLLMIGVGIGADGAIIASRPLEAQPWFAAATWAGQIMPLFFALGGFTALTAWRSLERRGGDQVDFVRGRVLRLARPALPLFLFFSVALGAATLAGVDAALLDTVATGVGSPLWFLGAFLLAQSFAPMMVRLHEVAPARTMLVLFAGAVAVDAARIATGIDEIGLANLVFVWFFVQQLGFWYSDGWFRARRPWQLLGFVVLAFAVLGGLVAAGWYSPDMLVNLNPPTVPLALLGIAQVSLLTLVHRPLAALMRGKRMQAGVFFLGARAMTIYLWHLPVIIAVAGIALLVPPLSPAPGSPAWWATRLLVFVVVLALVLLVSMPLSRFETASTAIPEGLRRPDAAATWTAMALTLLPAFAVMQFFLDLPIALMGAVWLAIALWLLRSRRPQNA</sequence>
<dbReference type="Pfam" id="PF01757">
    <property type="entry name" value="Acyl_transf_3"/>
    <property type="match status" value="1"/>
</dbReference>
<dbReference type="RefSeq" id="WP_074258627.1">
    <property type="nucleotide sequence ID" value="NZ_FSRJ01000001.1"/>
</dbReference>
<dbReference type="OrthoDB" id="8206682at2"/>
<keyword evidence="1" id="KW-0812">Transmembrane</keyword>
<keyword evidence="1" id="KW-0472">Membrane</keyword>
<keyword evidence="3" id="KW-0808">Transferase</keyword>
<dbReference type="STRING" id="232089.SAMN05443544_0318"/>
<gene>
    <name evidence="3" type="ORF">SAMN05443544_0318</name>
</gene>
<reference evidence="4" key="1">
    <citation type="submission" date="2016-11" db="EMBL/GenBank/DDBJ databases">
        <authorList>
            <person name="Varghese N."/>
            <person name="Submissions S."/>
        </authorList>
    </citation>
    <scope>NUCLEOTIDE SEQUENCE [LARGE SCALE GENOMIC DNA]</scope>
    <source>
        <strain evidence="4">DSM 8595</strain>
    </source>
</reference>
<evidence type="ECO:0000259" key="2">
    <source>
        <dbReference type="Pfam" id="PF01757"/>
    </source>
</evidence>
<evidence type="ECO:0000313" key="4">
    <source>
        <dbReference type="Proteomes" id="UP000184699"/>
    </source>
</evidence>
<protein>
    <submittedName>
        <fullName evidence="3">Acyltransferase family protein</fullName>
    </submittedName>
</protein>